<dbReference type="Pfam" id="PF00378">
    <property type="entry name" value="ECH_1"/>
    <property type="match status" value="1"/>
</dbReference>
<name>A0ABN2LPL2_9MICO</name>
<dbReference type="PANTHER" id="PTHR43149">
    <property type="entry name" value="ENOYL-COA HYDRATASE"/>
    <property type="match status" value="1"/>
</dbReference>
<evidence type="ECO:0000256" key="2">
    <source>
        <dbReference type="RuleBase" id="RU003707"/>
    </source>
</evidence>
<dbReference type="Proteomes" id="UP001499938">
    <property type="component" value="Unassembled WGS sequence"/>
</dbReference>
<gene>
    <name evidence="3" type="ORF">GCM10009811_17320</name>
</gene>
<proteinExistence type="inferred from homology"/>
<dbReference type="EMBL" id="BAAAPO010000026">
    <property type="protein sequence ID" value="GAA1793050.1"/>
    <property type="molecule type" value="Genomic_DNA"/>
</dbReference>
<evidence type="ECO:0000313" key="3">
    <source>
        <dbReference type="EMBL" id="GAA1793050.1"/>
    </source>
</evidence>
<accession>A0ABN2LPL2</accession>
<reference evidence="3 4" key="1">
    <citation type="journal article" date="2019" name="Int. J. Syst. Evol. Microbiol.">
        <title>The Global Catalogue of Microorganisms (GCM) 10K type strain sequencing project: providing services to taxonomists for standard genome sequencing and annotation.</title>
        <authorList>
            <consortium name="The Broad Institute Genomics Platform"/>
            <consortium name="The Broad Institute Genome Sequencing Center for Infectious Disease"/>
            <person name="Wu L."/>
            <person name="Ma J."/>
        </authorList>
    </citation>
    <scope>NUCLEOTIDE SEQUENCE [LARGE SCALE GENOMIC DNA]</scope>
    <source>
        <strain evidence="3 4">JCM 15592</strain>
    </source>
</reference>
<dbReference type="PROSITE" id="PS00166">
    <property type="entry name" value="ENOYL_COA_HYDRATASE"/>
    <property type="match status" value="1"/>
</dbReference>
<comment type="caution">
    <text evidence="3">The sequence shown here is derived from an EMBL/GenBank/DDBJ whole genome shotgun (WGS) entry which is preliminary data.</text>
</comment>
<keyword evidence="4" id="KW-1185">Reference proteome</keyword>
<dbReference type="CDD" id="cd06558">
    <property type="entry name" value="crotonase-like"/>
    <property type="match status" value="1"/>
</dbReference>
<dbReference type="SUPFAM" id="SSF52096">
    <property type="entry name" value="ClpP/crotonase"/>
    <property type="match status" value="1"/>
</dbReference>
<sequence length="265" mass="28412">MSEEIQCEIAGEVAFVRLARPEKFNALSLPMLKGLIATAHQLRKDTAVRAVVLSGEGPAFCAGIDTSVLAGGLPVVLPSFVPRPWLGTNVFQEACWAWRRIPAPVVAVVHGHCYGAGLQLALGADFRFSTPDAKWSVMEAKWGLIPDMSGVHSLAQLVGLDTAKELSMTARTITGAEAKHLGLVTRVAADPHLAASELIDEILTRSPDSVAATKRVFEAAAPGRARHTFARERIEQARLLLATNTKIARQAAKEKVAPAYAPRAR</sequence>
<dbReference type="RefSeq" id="WP_344083641.1">
    <property type="nucleotide sequence ID" value="NZ_BAAAPO010000026.1"/>
</dbReference>
<organism evidence="3 4">
    <name type="scientific">Nostocoides veronense</name>
    <dbReference type="NCBI Taxonomy" id="330836"/>
    <lineage>
        <taxon>Bacteria</taxon>
        <taxon>Bacillati</taxon>
        <taxon>Actinomycetota</taxon>
        <taxon>Actinomycetes</taxon>
        <taxon>Micrococcales</taxon>
        <taxon>Intrasporangiaceae</taxon>
        <taxon>Nostocoides</taxon>
    </lineage>
</organism>
<protein>
    <submittedName>
        <fullName evidence="3">Crotonase/enoyl-CoA hydratase family protein</fullName>
    </submittedName>
</protein>
<dbReference type="Gene3D" id="3.90.226.10">
    <property type="entry name" value="2-enoyl-CoA Hydratase, Chain A, domain 1"/>
    <property type="match status" value="1"/>
</dbReference>
<evidence type="ECO:0000256" key="1">
    <source>
        <dbReference type="ARBA" id="ARBA00005254"/>
    </source>
</evidence>
<comment type="similarity">
    <text evidence="1 2">Belongs to the enoyl-CoA hydratase/isomerase family.</text>
</comment>
<evidence type="ECO:0000313" key="4">
    <source>
        <dbReference type="Proteomes" id="UP001499938"/>
    </source>
</evidence>
<dbReference type="InterPro" id="IPR045002">
    <property type="entry name" value="Ech1-like"/>
</dbReference>
<dbReference type="InterPro" id="IPR018376">
    <property type="entry name" value="Enoyl-CoA_hyd/isom_CS"/>
</dbReference>
<dbReference type="NCBIfam" id="NF005699">
    <property type="entry name" value="PRK07509.1"/>
    <property type="match status" value="1"/>
</dbReference>
<dbReference type="InterPro" id="IPR001753">
    <property type="entry name" value="Enoyl-CoA_hydra/iso"/>
</dbReference>
<dbReference type="InterPro" id="IPR029045">
    <property type="entry name" value="ClpP/crotonase-like_dom_sf"/>
</dbReference>
<dbReference type="PANTHER" id="PTHR43149:SF1">
    <property type="entry name" value="DELTA(3,5)-DELTA(2,4)-DIENOYL-COA ISOMERASE, MITOCHONDRIAL"/>
    <property type="match status" value="1"/>
</dbReference>